<dbReference type="PANTHER" id="PTHR31307:SF7">
    <property type="entry name" value="SEQUENCE-SPECIFIC DNA BINDING TRANSCRIPTION FACTOR"/>
    <property type="match status" value="1"/>
</dbReference>
<dbReference type="InterPro" id="IPR044822">
    <property type="entry name" value="Myb_DNA-bind_4"/>
</dbReference>
<organism evidence="3 4">
    <name type="scientific">Olea europaea subsp. europaea</name>
    <dbReference type="NCBI Taxonomy" id="158383"/>
    <lineage>
        <taxon>Eukaryota</taxon>
        <taxon>Viridiplantae</taxon>
        <taxon>Streptophyta</taxon>
        <taxon>Embryophyta</taxon>
        <taxon>Tracheophyta</taxon>
        <taxon>Spermatophyta</taxon>
        <taxon>Magnoliopsida</taxon>
        <taxon>eudicotyledons</taxon>
        <taxon>Gunneridae</taxon>
        <taxon>Pentapetalae</taxon>
        <taxon>asterids</taxon>
        <taxon>lamiids</taxon>
        <taxon>Lamiales</taxon>
        <taxon>Oleaceae</taxon>
        <taxon>Oleeae</taxon>
        <taxon>Olea</taxon>
    </lineage>
</organism>
<dbReference type="Proteomes" id="UP000594638">
    <property type="component" value="Unassembled WGS sequence"/>
</dbReference>
<dbReference type="PANTHER" id="PTHR31307">
    <property type="entry name" value="TRIHELIX TRANSCRIPTION FACTOR ASIL2"/>
    <property type="match status" value="1"/>
</dbReference>
<evidence type="ECO:0000259" key="2">
    <source>
        <dbReference type="Pfam" id="PF13837"/>
    </source>
</evidence>
<dbReference type="Gene3D" id="1.10.10.60">
    <property type="entry name" value="Homeodomain-like"/>
    <property type="match status" value="1"/>
</dbReference>
<evidence type="ECO:0000256" key="1">
    <source>
        <dbReference type="SAM" id="MobiDB-lite"/>
    </source>
</evidence>
<feature type="compositionally biased region" description="Polar residues" evidence="1">
    <location>
        <begin position="8"/>
        <end position="17"/>
    </location>
</feature>
<feature type="region of interest" description="Disordered" evidence="1">
    <location>
        <begin position="1"/>
        <end position="42"/>
    </location>
</feature>
<comment type="caution">
    <text evidence="3">The sequence shown here is derived from an EMBL/GenBank/DDBJ whole genome shotgun (WGS) entry which is preliminary data.</text>
</comment>
<name>A0A8S0SI52_OLEEU</name>
<dbReference type="InterPro" id="IPR044823">
    <property type="entry name" value="ASIL1/2-like"/>
</dbReference>
<keyword evidence="4" id="KW-1185">Reference proteome</keyword>
<dbReference type="Pfam" id="PF13837">
    <property type="entry name" value="Myb_DNA-bind_4"/>
    <property type="match status" value="1"/>
</dbReference>
<evidence type="ECO:0000313" key="3">
    <source>
        <dbReference type="EMBL" id="CAA2991328.1"/>
    </source>
</evidence>
<accession>A0A8S0SI52</accession>
<evidence type="ECO:0000313" key="4">
    <source>
        <dbReference type="Proteomes" id="UP000594638"/>
    </source>
</evidence>
<dbReference type="EMBL" id="CACTIH010005425">
    <property type="protein sequence ID" value="CAA2991328.1"/>
    <property type="molecule type" value="Genomic_DNA"/>
</dbReference>
<protein>
    <recommendedName>
        <fullName evidence="2">Myb/SANT-like DNA-binding domain-containing protein</fullName>
    </recommendedName>
</protein>
<gene>
    <name evidence="3" type="ORF">OLEA9_A042344</name>
</gene>
<dbReference type="OrthoDB" id="1900300at2759"/>
<feature type="compositionally biased region" description="Pro residues" evidence="1">
    <location>
        <begin position="162"/>
        <end position="180"/>
    </location>
</feature>
<dbReference type="FunFam" id="1.10.10.60:FF:000152">
    <property type="entry name" value="Trihelix transcription factor ASIL2"/>
    <property type="match status" value="1"/>
</dbReference>
<proteinExistence type="predicted"/>
<feature type="domain" description="Myb/SANT-like DNA-binding" evidence="2">
    <location>
        <begin position="41"/>
        <end position="128"/>
    </location>
</feature>
<sequence>MDREAKNENSSSFLSINDNKEESPRKPQGGIGGGNSDRLKRDEWSEGAVSSLLEAYESKWTLRNRAKLKGQDWEDVAKHVSSRANSSRSLKTQTQCKNKIESMKKRYRSESATADSSTWPLYPRLDHLLRGNAPLPPPLLSSPQTCHGPTLMFLESSQPQELPQPPLAAPPPQPTLPPAPTTVLQPENLVQNSHGSNGLDRLAKEDGVANKLSDHESDKNLMEIDSSTPLSCRRKDKLKSKNLKTKMGRKLKRRGEESNIAESIRWLAEVVLRSEQARMETMRELERIRAEADAKRGEIDLKRTEIIANTQLEIAKIFAGIGRS</sequence>
<dbReference type="AlphaFoldDB" id="A0A8S0SI52"/>
<dbReference type="Gramene" id="OE9A042344T1">
    <property type="protein sequence ID" value="OE9A042344C1"/>
    <property type="gene ID" value="OE9A042344"/>
</dbReference>
<reference evidence="3 4" key="1">
    <citation type="submission" date="2019-12" db="EMBL/GenBank/DDBJ databases">
        <authorList>
            <person name="Alioto T."/>
            <person name="Alioto T."/>
            <person name="Gomez Garrido J."/>
        </authorList>
    </citation>
    <scope>NUCLEOTIDE SEQUENCE [LARGE SCALE GENOMIC DNA]</scope>
</reference>
<feature type="region of interest" description="Disordered" evidence="1">
    <location>
        <begin position="158"/>
        <end position="183"/>
    </location>
</feature>